<dbReference type="EMBL" id="UOFF01000044">
    <property type="protein sequence ID" value="VAW53824.1"/>
    <property type="molecule type" value="Genomic_DNA"/>
</dbReference>
<organism evidence="3">
    <name type="scientific">hydrothermal vent metagenome</name>
    <dbReference type="NCBI Taxonomy" id="652676"/>
    <lineage>
        <taxon>unclassified sequences</taxon>
        <taxon>metagenomes</taxon>
        <taxon>ecological metagenomes</taxon>
    </lineage>
</organism>
<dbReference type="SUPFAM" id="SSF54001">
    <property type="entry name" value="Cysteine proteinases"/>
    <property type="match status" value="1"/>
</dbReference>
<dbReference type="InterPro" id="IPR038765">
    <property type="entry name" value="Papain-like_cys_pep_sf"/>
</dbReference>
<evidence type="ECO:0000259" key="2">
    <source>
        <dbReference type="SMART" id="SM00460"/>
    </source>
</evidence>
<keyword evidence="3" id="KW-0378">Hydrolase</keyword>
<name>A0A3B0XCT1_9ZZZZ</name>
<dbReference type="PANTHER" id="PTHR42736">
    <property type="entry name" value="PROTEIN-GLUTAMINE GAMMA-GLUTAMYLTRANSFERASE"/>
    <property type="match status" value="1"/>
</dbReference>
<protein>
    <submittedName>
        <fullName evidence="3">FIG001454: Transglutaminase-like enzymes, putative cysteine proteases</fullName>
    </submittedName>
</protein>
<dbReference type="InterPro" id="IPR002931">
    <property type="entry name" value="Transglutaminase-like"/>
</dbReference>
<dbReference type="InterPro" id="IPR021878">
    <property type="entry name" value="TgpA_N"/>
</dbReference>
<dbReference type="Pfam" id="PF11992">
    <property type="entry name" value="TgpA_N"/>
    <property type="match status" value="1"/>
</dbReference>
<dbReference type="PANTHER" id="PTHR42736:SF1">
    <property type="entry name" value="PROTEIN-GLUTAMINE GAMMA-GLUTAMYLTRANSFERASE"/>
    <property type="match status" value="1"/>
</dbReference>
<dbReference type="GO" id="GO:0006508">
    <property type="term" value="P:proteolysis"/>
    <property type="evidence" value="ECO:0007669"/>
    <property type="project" value="UniProtKB-KW"/>
</dbReference>
<dbReference type="Pfam" id="PF01841">
    <property type="entry name" value="Transglut_core"/>
    <property type="match status" value="1"/>
</dbReference>
<feature type="transmembrane region" description="Helical" evidence="1">
    <location>
        <begin position="551"/>
        <end position="571"/>
    </location>
</feature>
<dbReference type="SMART" id="SM00460">
    <property type="entry name" value="TGc"/>
    <property type="match status" value="1"/>
</dbReference>
<sequence length="661" mass="76660">MSSFKSSLKKLNEHALFWVVISLALVISPHLERFPAWSILTIGILLLWRLYCIKNTRWLPPKWLLIIFSLAAFMGIYSDYGTLFGKTAGTLSLSILLAIKLHESHNRRDYMLLILLSFFIIVTNFLFSQSILMVVFMVLSAIVLIFSLLSINQGSASLNFKYKLKISTTLFFQALPLMLIAFILFPRISGPFIELPDEKQSSRSGLGDKMTPGNISNLIQSNALAFRVEFENTIPKQHDLYWRALVLWHFDGNTWEQGKKNISPFVNLRTTSTELIHYTVTLEPHQKDWLYALDIPAIVPSNIDYNSNYTLKSHHNINRLFKYTLASSLQNYTHKEISPWEKSAGLKIPKYTNPKTIKKGRELSQQYTNTDDIINHVLQIFNQQDFYYTLRPPLLPGYNTVDQFLFETRRGFCEHYASSFTLLMRAAGIPARIVMGFQGGTINPLNNIMTVRNTDAHAWSEVWIKHRGWVRIDPTAVIAPQRIEKNLNAALDSSEILPFYMQFDSPLIKNALFYWDVVDSQWDQWVIGYNEKSQQRFLDQFFNKQINMSEIFFLMMVCFMLMLLILSIIIMKPWNKPTLDPAVTIYNSFCRKLASKGVLREYHEGPRDYAQRAISSLPENKQAILLITKLYISIRYGATHHKESQIKRLKQLNQQFKPKKM</sequence>
<feature type="domain" description="Transglutaminase-like" evidence="2">
    <location>
        <begin position="405"/>
        <end position="476"/>
    </location>
</feature>
<feature type="transmembrane region" description="Helical" evidence="1">
    <location>
        <begin position="12"/>
        <end position="28"/>
    </location>
</feature>
<dbReference type="Gene3D" id="3.10.620.30">
    <property type="match status" value="1"/>
</dbReference>
<feature type="transmembrane region" description="Helical" evidence="1">
    <location>
        <begin position="34"/>
        <end position="52"/>
    </location>
</feature>
<evidence type="ECO:0000256" key="1">
    <source>
        <dbReference type="SAM" id="Phobius"/>
    </source>
</evidence>
<dbReference type="InterPro" id="IPR025403">
    <property type="entry name" value="TgpA-like_C"/>
</dbReference>
<dbReference type="GO" id="GO:0008233">
    <property type="term" value="F:peptidase activity"/>
    <property type="evidence" value="ECO:0007669"/>
    <property type="project" value="UniProtKB-KW"/>
</dbReference>
<reference evidence="3" key="1">
    <citation type="submission" date="2018-06" db="EMBL/GenBank/DDBJ databases">
        <authorList>
            <person name="Zhirakovskaya E."/>
        </authorList>
    </citation>
    <scope>NUCLEOTIDE SEQUENCE</scope>
</reference>
<keyword evidence="1" id="KW-1133">Transmembrane helix</keyword>
<keyword evidence="1" id="KW-0812">Transmembrane</keyword>
<dbReference type="InterPro" id="IPR052901">
    <property type="entry name" value="Bact_TGase-like"/>
</dbReference>
<evidence type="ECO:0000313" key="3">
    <source>
        <dbReference type="EMBL" id="VAW53824.1"/>
    </source>
</evidence>
<keyword evidence="1" id="KW-0472">Membrane</keyword>
<feature type="transmembrane region" description="Helical" evidence="1">
    <location>
        <begin position="110"/>
        <end position="127"/>
    </location>
</feature>
<dbReference type="AlphaFoldDB" id="A0A3B0XCT1"/>
<proteinExistence type="predicted"/>
<feature type="transmembrane region" description="Helical" evidence="1">
    <location>
        <begin position="133"/>
        <end position="152"/>
    </location>
</feature>
<feature type="transmembrane region" description="Helical" evidence="1">
    <location>
        <begin position="164"/>
        <end position="185"/>
    </location>
</feature>
<dbReference type="Pfam" id="PF13559">
    <property type="entry name" value="DUF4129"/>
    <property type="match status" value="1"/>
</dbReference>
<keyword evidence="3" id="KW-0645">Protease</keyword>
<gene>
    <name evidence="3" type="ORF">MNBD_GAMMA07-1780</name>
</gene>
<accession>A0A3B0XCT1</accession>
<feature type="transmembrane region" description="Helical" evidence="1">
    <location>
        <begin position="59"/>
        <end position="77"/>
    </location>
</feature>